<feature type="region of interest" description="Disordered" evidence="1">
    <location>
        <begin position="331"/>
        <end position="359"/>
    </location>
</feature>
<evidence type="ECO:0000256" key="1">
    <source>
        <dbReference type="SAM" id="MobiDB-lite"/>
    </source>
</evidence>
<reference evidence="2 3" key="1">
    <citation type="submission" date="2014-05" db="EMBL/GenBank/DDBJ databases">
        <title>Draft genome sequence of a rare smut relative, Tilletiaria anomala UBC 951.</title>
        <authorList>
            <consortium name="DOE Joint Genome Institute"/>
            <person name="Toome M."/>
            <person name="Kuo A."/>
            <person name="Henrissat B."/>
            <person name="Lipzen A."/>
            <person name="Tritt A."/>
            <person name="Yoshinaga Y."/>
            <person name="Zane M."/>
            <person name="Barry K."/>
            <person name="Grigoriev I.V."/>
            <person name="Spatafora J.W."/>
            <person name="Aimea M.C."/>
        </authorList>
    </citation>
    <scope>NUCLEOTIDE SEQUENCE [LARGE SCALE GENOMIC DNA]</scope>
    <source>
        <strain evidence="2 3">UBC 951</strain>
    </source>
</reference>
<dbReference type="HOGENOM" id="CLU_353072_0_0_1"/>
<dbReference type="InParanoid" id="A0A066W5A0"/>
<feature type="region of interest" description="Disordered" evidence="1">
    <location>
        <begin position="411"/>
        <end position="452"/>
    </location>
</feature>
<feature type="region of interest" description="Disordered" evidence="1">
    <location>
        <begin position="634"/>
        <end position="653"/>
    </location>
</feature>
<organism evidence="2 3">
    <name type="scientific">Tilletiaria anomala (strain ATCC 24038 / CBS 436.72 / UBC 951)</name>
    <dbReference type="NCBI Taxonomy" id="1037660"/>
    <lineage>
        <taxon>Eukaryota</taxon>
        <taxon>Fungi</taxon>
        <taxon>Dikarya</taxon>
        <taxon>Basidiomycota</taxon>
        <taxon>Ustilaginomycotina</taxon>
        <taxon>Exobasidiomycetes</taxon>
        <taxon>Georgefischeriales</taxon>
        <taxon>Tilletiariaceae</taxon>
        <taxon>Tilletiaria</taxon>
    </lineage>
</organism>
<feature type="region of interest" description="Disordered" evidence="1">
    <location>
        <begin position="743"/>
        <end position="796"/>
    </location>
</feature>
<keyword evidence="3" id="KW-1185">Reference proteome</keyword>
<comment type="caution">
    <text evidence="2">The sequence shown here is derived from an EMBL/GenBank/DDBJ whole genome shotgun (WGS) entry which is preliminary data.</text>
</comment>
<gene>
    <name evidence="2" type="ORF">K437DRAFT_267545</name>
</gene>
<accession>A0A066W5A0</accession>
<feature type="compositionally biased region" description="Basic and acidic residues" evidence="1">
    <location>
        <begin position="411"/>
        <end position="424"/>
    </location>
</feature>
<dbReference type="GeneID" id="25265939"/>
<protein>
    <submittedName>
        <fullName evidence="2">Uncharacterized protein</fullName>
    </submittedName>
</protein>
<feature type="compositionally biased region" description="Low complexity" evidence="1">
    <location>
        <begin position="502"/>
        <end position="519"/>
    </location>
</feature>
<evidence type="ECO:0000313" key="2">
    <source>
        <dbReference type="EMBL" id="KDN48886.1"/>
    </source>
</evidence>
<proteinExistence type="predicted"/>
<feature type="region of interest" description="Disordered" evidence="1">
    <location>
        <begin position="1"/>
        <end position="60"/>
    </location>
</feature>
<dbReference type="Proteomes" id="UP000027361">
    <property type="component" value="Unassembled WGS sequence"/>
</dbReference>
<feature type="compositionally biased region" description="Low complexity" evidence="1">
    <location>
        <begin position="108"/>
        <end position="126"/>
    </location>
</feature>
<feature type="compositionally biased region" description="Polar residues" evidence="1">
    <location>
        <begin position="14"/>
        <end position="34"/>
    </location>
</feature>
<feature type="compositionally biased region" description="Polar residues" evidence="1">
    <location>
        <begin position="127"/>
        <end position="143"/>
    </location>
</feature>
<evidence type="ECO:0000313" key="3">
    <source>
        <dbReference type="Proteomes" id="UP000027361"/>
    </source>
</evidence>
<sequence length="796" mass="84955">MQLYATPPPGYQQYEPSTVTPSPADSPSSGSTPRATRRLSIASPNGEAASPTRGNAEGNSGAAATVAPALLARLVARTLNVGASLTQPRGVPLEPFAVGSTNTVTRYSAAASPSTPSISSSSSPSPMQTNPAPNSSGSISNRPSRVRFPISAARGFSSRDAATSAIPSAWPPSYNLDAHDAMPYLPARLRLKSTQLLALSPPAQSALLLQAQAEAQAQAQADARAPLRFLGSTTGVYELNVKFWLTPIWKFQFPCATYTDPAGEMLFEFNFKRMAGAGSLSWEMRDGHAQGRPIMRYESKRKRERLVMLGGTNGQEPTHVTIRVGRVGAPKGHVKGASTRLKKSLKDRSSGTKYANPTPLDQATSANVLALHRSLSNASMASNATAVQLMEQTQQLLNIYPIRHTSLLESETRRWRQKGRDATSKSHGTKSTSKTRPSVLGRRVPSFGSSGSASQVQDLVYDAATVTRVHGPHAGRAALPMEEQEWDLDERLAGGAEDDARSVASETSSSWSSSSPNNSINQNASTLFTSELAAANKKTVAATQDFGYDYCEFSIPHCAYARKGDAAVAPSGRWTWVTNRPMRSIDGLRFDTIKFALIEHRQPATSDVVIATFSMIDELSEPNWKLCIRTGVASEPPQPSTSASTSSIPARSPLADNPPLIMATLMILYRSAWTRMSAEAQSAENRARNAVKRSLEAASLSHSGYVNYQLGRSGEVKEHLISGLRRAADRAGNGAARPARAVSGVRDTQAGPGGRAAAAGDADGDEELARTRKSAAWAEPRPPSYTPARPLMAATC</sequence>
<name>A0A066W5A0_TILAU</name>
<feature type="compositionally biased region" description="Pro residues" evidence="1">
    <location>
        <begin position="1"/>
        <end position="10"/>
    </location>
</feature>
<feature type="region of interest" description="Disordered" evidence="1">
    <location>
        <begin position="495"/>
        <end position="519"/>
    </location>
</feature>
<dbReference type="EMBL" id="JMSN01000023">
    <property type="protein sequence ID" value="KDN48886.1"/>
    <property type="molecule type" value="Genomic_DNA"/>
</dbReference>
<dbReference type="RefSeq" id="XP_013244252.1">
    <property type="nucleotide sequence ID" value="XM_013388798.1"/>
</dbReference>
<feature type="compositionally biased region" description="Low complexity" evidence="1">
    <location>
        <begin position="425"/>
        <end position="435"/>
    </location>
</feature>
<feature type="compositionally biased region" description="Low complexity" evidence="1">
    <location>
        <begin position="640"/>
        <end position="653"/>
    </location>
</feature>
<feature type="region of interest" description="Disordered" evidence="1">
    <location>
        <begin position="108"/>
        <end position="144"/>
    </location>
</feature>
<dbReference type="AlphaFoldDB" id="A0A066W5A0"/>